<keyword evidence="7" id="KW-1185">Reference proteome</keyword>
<dbReference type="AlphaFoldDB" id="A0A0A1DTN2"/>
<dbReference type="Gene3D" id="6.10.140.850">
    <property type="match status" value="1"/>
</dbReference>
<dbReference type="Pfam" id="PF03965">
    <property type="entry name" value="Penicillinase_R"/>
    <property type="match status" value="1"/>
</dbReference>
<evidence type="ECO:0000313" key="6">
    <source>
        <dbReference type="EMBL" id="KAB2812096.1"/>
    </source>
</evidence>
<evidence type="ECO:0000256" key="4">
    <source>
        <dbReference type="ARBA" id="ARBA00023163"/>
    </source>
</evidence>
<dbReference type="Proteomes" id="UP000449906">
    <property type="component" value="Unassembled WGS sequence"/>
</dbReference>
<dbReference type="HOGENOM" id="CLU_119090_1_0_11"/>
<evidence type="ECO:0000313" key="7">
    <source>
        <dbReference type="Proteomes" id="UP000030300"/>
    </source>
</evidence>
<dbReference type="STRING" id="2045.KR76_21915"/>
<dbReference type="OrthoDB" id="9813987at2"/>
<dbReference type="Gene3D" id="1.10.10.10">
    <property type="entry name" value="Winged helix-like DNA-binding domain superfamily/Winged helix DNA-binding domain"/>
    <property type="match status" value="1"/>
</dbReference>
<name>A0A0A1DTN2_NOCSI</name>
<dbReference type="RefSeq" id="WP_038681339.1">
    <property type="nucleotide sequence ID" value="NZ_BJMC01000011.1"/>
</dbReference>
<organism evidence="5 7">
    <name type="scientific">Nocardioides simplex</name>
    <name type="common">Arthrobacter simplex</name>
    <dbReference type="NCBI Taxonomy" id="2045"/>
    <lineage>
        <taxon>Bacteria</taxon>
        <taxon>Bacillati</taxon>
        <taxon>Actinomycetota</taxon>
        <taxon>Actinomycetes</taxon>
        <taxon>Propionibacteriales</taxon>
        <taxon>Nocardioidaceae</taxon>
        <taxon>Pimelobacter</taxon>
    </lineage>
</organism>
<reference evidence="6 8" key="2">
    <citation type="submission" date="2019-09" db="EMBL/GenBank/DDBJ databases">
        <title>Pimelobacter sp. isolated from Paulinella.</title>
        <authorList>
            <person name="Jeong S.E."/>
        </authorList>
    </citation>
    <scope>NUCLEOTIDE SEQUENCE [LARGE SCALE GENOMIC DNA]</scope>
    <source>
        <strain evidence="6 8">Pch-N</strain>
    </source>
</reference>
<dbReference type="GO" id="GO:0003677">
    <property type="term" value="F:DNA binding"/>
    <property type="evidence" value="ECO:0007669"/>
    <property type="project" value="UniProtKB-KW"/>
</dbReference>
<dbReference type="GO" id="GO:0045892">
    <property type="term" value="P:negative regulation of DNA-templated transcription"/>
    <property type="evidence" value="ECO:0007669"/>
    <property type="project" value="InterPro"/>
</dbReference>
<dbReference type="InterPro" id="IPR005650">
    <property type="entry name" value="BlaI_family"/>
</dbReference>
<dbReference type="EMBL" id="WBVM01000001">
    <property type="protein sequence ID" value="KAB2812096.1"/>
    <property type="molecule type" value="Genomic_DNA"/>
</dbReference>
<sequence>MRQLGQLEAVVMGRLWDWARPASVREVVDDLQRSRAIAYTTVMTVLDNLHRKGLVAREKDGRAYRYTAALTREEHAAALLEDVLAQSPDRGATLLRFVGQLSADDQVRLRAALADAEAEDA</sequence>
<dbReference type="Proteomes" id="UP000030300">
    <property type="component" value="Chromosome"/>
</dbReference>
<keyword evidence="4" id="KW-0804">Transcription</keyword>
<evidence type="ECO:0000256" key="1">
    <source>
        <dbReference type="ARBA" id="ARBA00011046"/>
    </source>
</evidence>
<dbReference type="SUPFAM" id="SSF46785">
    <property type="entry name" value="Winged helix' DNA-binding domain"/>
    <property type="match status" value="1"/>
</dbReference>
<evidence type="ECO:0000256" key="3">
    <source>
        <dbReference type="ARBA" id="ARBA00023125"/>
    </source>
</evidence>
<protein>
    <submittedName>
        <fullName evidence="6">BlaI/MecI/CopY family transcriptional regulator</fullName>
    </submittedName>
    <submittedName>
        <fullName evidence="5">Transcriptional regulator, MecI family</fullName>
    </submittedName>
</protein>
<proteinExistence type="inferred from homology"/>
<dbReference type="eggNOG" id="COG3682">
    <property type="taxonomic scope" value="Bacteria"/>
</dbReference>
<gene>
    <name evidence="6" type="ORF">F9L07_09745</name>
    <name evidence="5" type="ORF">KR76_21915</name>
</gene>
<evidence type="ECO:0000313" key="8">
    <source>
        <dbReference type="Proteomes" id="UP000449906"/>
    </source>
</evidence>
<evidence type="ECO:0000313" key="5">
    <source>
        <dbReference type="EMBL" id="AIY18770.1"/>
    </source>
</evidence>
<keyword evidence="2" id="KW-0805">Transcription regulation</keyword>
<evidence type="ECO:0000256" key="2">
    <source>
        <dbReference type="ARBA" id="ARBA00023015"/>
    </source>
</evidence>
<comment type="similarity">
    <text evidence="1">Belongs to the BlaI transcriptional regulatory family.</text>
</comment>
<dbReference type="EMBL" id="CP009896">
    <property type="protein sequence ID" value="AIY18770.1"/>
    <property type="molecule type" value="Genomic_DNA"/>
</dbReference>
<dbReference type="InterPro" id="IPR036388">
    <property type="entry name" value="WH-like_DNA-bd_sf"/>
</dbReference>
<dbReference type="KEGG" id="psim:KR76_21915"/>
<reference evidence="5 7" key="1">
    <citation type="journal article" date="2015" name="Genome Announc.">
        <title>Complete Genome Sequence of Steroid-Transforming Nocardioides simplex VKM Ac-2033D.</title>
        <authorList>
            <person name="Shtratnikova V.Y."/>
            <person name="Schelkunov M.I."/>
            <person name="Pekov Y.A."/>
            <person name="Fokina V.V."/>
            <person name="Logacheva M.D."/>
            <person name="Sokolov S.L."/>
            <person name="Bragin E.Y."/>
            <person name="Ashapkin V.V."/>
            <person name="Donova M.V."/>
        </authorList>
    </citation>
    <scope>NUCLEOTIDE SEQUENCE [LARGE SCALE GENOMIC DNA]</scope>
    <source>
        <strain evidence="5 7">VKM Ac-2033D</strain>
    </source>
</reference>
<keyword evidence="3" id="KW-0238">DNA-binding</keyword>
<dbReference type="GeneID" id="96611442"/>
<accession>A0A0A1DTN2</accession>
<dbReference type="InterPro" id="IPR036390">
    <property type="entry name" value="WH_DNA-bd_sf"/>
</dbReference>